<evidence type="ECO:0000256" key="4">
    <source>
        <dbReference type="ARBA" id="ARBA00022692"/>
    </source>
</evidence>
<dbReference type="PANTHER" id="PTHR30354:SF22">
    <property type="entry name" value="HIGH-AFFINITY GLUCONATE TRANSPORTER"/>
    <property type="match status" value="1"/>
</dbReference>
<dbReference type="AlphaFoldDB" id="A0A1B4FYW7"/>
<feature type="transmembrane region" description="Helical" evidence="8">
    <location>
        <begin position="234"/>
        <end position="257"/>
    </location>
</feature>
<feature type="transmembrane region" description="Helical" evidence="8">
    <location>
        <begin position="103"/>
        <end position="131"/>
    </location>
</feature>
<name>A0A1B4FYW7_9BURK</name>
<dbReference type="RefSeq" id="WP_066487485.1">
    <property type="nucleotide sequence ID" value="NZ_CP013389.1"/>
</dbReference>
<keyword evidence="5 8" id="KW-1133">Transmembrane helix</keyword>
<feature type="transmembrane region" description="Helical" evidence="8">
    <location>
        <begin position="143"/>
        <end position="161"/>
    </location>
</feature>
<evidence type="ECO:0000313" key="9">
    <source>
        <dbReference type="EMBL" id="AOJ08867.1"/>
    </source>
</evidence>
<feature type="transmembrane region" description="Helical" evidence="8">
    <location>
        <begin position="428"/>
        <end position="452"/>
    </location>
</feature>
<evidence type="ECO:0000256" key="8">
    <source>
        <dbReference type="SAM" id="Phobius"/>
    </source>
</evidence>
<dbReference type="Proteomes" id="UP000067711">
    <property type="component" value="Chromosome 1"/>
</dbReference>
<feature type="transmembrane region" description="Helical" evidence="8">
    <location>
        <begin position="62"/>
        <end position="83"/>
    </location>
</feature>
<proteinExistence type="inferred from homology"/>
<dbReference type="NCBIfam" id="TIGR00791">
    <property type="entry name" value="gntP"/>
    <property type="match status" value="1"/>
</dbReference>
<evidence type="ECO:0000256" key="3">
    <source>
        <dbReference type="ARBA" id="ARBA00022475"/>
    </source>
</evidence>
<evidence type="ECO:0000256" key="7">
    <source>
        <dbReference type="ARBA" id="ARBA00049663"/>
    </source>
</evidence>
<gene>
    <name evidence="9" type="ORF">WS71_15790</name>
</gene>
<keyword evidence="2" id="KW-0813">Transport</keyword>
<evidence type="ECO:0000256" key="5">
    <source>
        <dbReference type="ARBA" id="ARBA00022989"/>
    </source>
</evidence>
<feature type="transmembrane region" description="Helical" evidence="8">
    <location>
        <begin position="308"/>
        <end position="329"/>
    </location>
</feature>
<reference evidence="9 10" key="1">
    <citation type="submission" date="2015-12" db="EMBL/GenBank/DDBJ databases">
        <title>Diversity of Burkholderia near neighbor genomes.</title>
        <authorList>
            <person name="Sahl J."/>
            <person name="Wagner D."/>
            <person name="Keim P."/>
        </authorList>
    </citation>
    <scope>NUCLEOTIDE SEQUENCE [LARGE SCALE GENOMIC DNA]</scope>
    <source>
        <strain evidence="9 10">BDU8</strain>
    </source>
</reference>
<comment type="subcellular location">
    <subcellularLocation>
        <location evidence="1">Cell membrane</location>
        <topology evidence="1">Multi-pass membrane protein</topology>
    </subcellularLocation>
</comment>
<sequence length="453" mass="47444">MGAVQGSMLLIYTVIAIAVLILMIARYKVYPFLVLIIVSLGLGLAVGMPMDKIVKSFEAGTGGTLGHIAIVVGLGTMLGKMMAESGGAERIATTLIDWFGEKNIHWAMMFVAIIVGLPVFFEVGFVLLIPIAFNVAKRTGKSLLVVGLPMVAGLSVVHGLIPPHPAALLAVQQYGADIGKTIAYGLIVGVPTAIVAGPLFALTISKFVKLPENNPLAAQFVETRAPGEQRELPGFGITLFTILLPVALMLVGSWADLVFTPKSLPNNLLRFAGNSDVALLIAVLVSFFTFGKLQGFKRDQIQKFCGECLAPIAGITLIVGAGGGFGGILRDSGISQQIVATATHANLSPLLLGWFVAALIRLATGSATVAMTTACGIVAPIAAASGVTVRPELLVLATGSGSLIFSHVNDGGFWLIKEYFGMTVGQTFKTWTLLETIISLLGLTFTLVLSAVL</sequence>
<evidence type="ECO:0000313" key="10">
    <source>
        <dbReference type="Proteomes" id="UP000067711"/>
    </source>
</evidence>
<feature type="transmembrane region" description="Helical" evidence="8">
    <location>
        <begin position="341"/>
        <end position="360"/>
    </location>
</feature>
<keyword evidence="6 8" id="KW-0472">Membrane</keyword>
<dbReference type="PIRSF" id="PIRSF002746">
    <property type="entry name" value="Gluconate_transporter"/>
    <property type="match status" value="1"/>
</dbReference>
<feature type="transmembrane region" description="Helical" evidence="8">
    <location>
        <begin position="277"/>
        <end position="296"/>
    </location>
</feature>
<organism evidence="9 10">
    <name type="scientific">Burkholderia mayonis</name>
    <dbReference type="NCBI Taxonomy" id="1385591"/>
    <lineage>
        <taxon>Bacteria</taxon>
        <taxon>Pseudomonadati</taxon>
        <taxon>Pseudomonadota</taxon>
        <taxon>Betaproteobacteria</taxon>
        <taxon>Burkholderiales</taxon>
        <taxon>Burkholderiaceae</taxon>
        <taxon>Burkholderia</taxon>
        <taxon>pseudomallei group</taxon>
    </lineage>
</organism>
<evidence type="ECO:0000256" key="1">
    <source>
        <dbReference type="ARBA" id="ARBA00004651"/>
    </source>
</evidence>
<comment type="similarity">
    <text evidence="7">Belongs to the GntP permease family.</text>
</comment>
<feature type="transmembrane region" description="Helical" evidence="8">
    <location>
        <begin position="7"/>
        <end position="24"/>
    </location>
</feature>
<dbReference type="GO" id="GO:0005886">
    <property type="term" value="C:plasma membrane"/>
    <property type="evidence" value="ECO:0007669"/>
    <property type="project" value="UniProtKB-SubCell"/>
</dbReference>
<feature type="transmembrane region" description="Helical" evidence="8">
    <location>
        <begin position="181"/>
        <end position="202"/>
    </location>
</feature>
<feature type="transmembrane region" description="Helical" evidence="8">
    <location>
        <begin position="367"/>
        <end position="387"/>
    </location>
</feature>
<dbReference type="GO" id="GO:0015128">
    <property type="term" value="F:gluconate transmembrane transporter activity"/>
    <property type="evidence" value="ECO:0007669"/>
    <property type="project" value="InterPro"/>
</dbReference>
<dbReference type="EMBL" id="CP013389">
    <property type="protein sequence ID" value="AOJ08867.1"/>
    <property type="molecule type" value="Genomic_DNA"/>
</dbReference>
<evidence type="ECO:0000256" key="6">
    <source>
        <dbReference type="ARBA" id="ARBA00023136"/>
    </source>
</evidence>
<feature type="transmembrane region" description="Helical" evidence="8">
    <location>
        <begin position="30"/>
        <end position="50"/>
    </location>
</feature>
<evidence type="ECO:0000256" key="2">
    <source>
        <dbReference type="ARBA" id="ARBA00022448"/>
    </source>
</evidence>
<accession>A0A1B4FYW7</accession>
<keyword evidence="3" id="KW-1003">Cell membrane</keyword>
<keyword evidence="4 8" id="KW-0812">Transmembrane</keyword>
<dbReference type="Pfam" id="PF02447">
    <property type="entry name" value="GntP_permease"/>
    <property type="match status" value="1"/>
</dbReference>
<protein>
    <submittedName>
        <fullName evidence="9">Permease DsdX</fullName>
    </submittedName>
</protein>
<dbReference type="PANTHER" id="PTHR30354">
    <property type="entry name" value="GNT FAMILY GLUCONATE TRANSPORTER"/>
    <property type="match status" value="1"/>
</dbReference>
<dbReference type="InterPro" id="IPR003474">
    <property type="entry name" value="Glcn_transporter"/>
</dbReference>